<evidence type="ECO:0000313" key="1">
    <source>
        <dbReference type="EMBL" id="OUM72995.1"/>
    </source>
</evidence>
<comment type="caution">
    <text evidence="1">The sequence shown here is derived from an EMBL/GenBank/DDBJ whole genome shotgun (WGS) entry which is preliminary data.</text>
</comment>
<organism evidence="1 2">
    <name type="scientific">Pseudomonas caspiana</name>
    <dbReference type="NCBI Taxonomy" id="1451454"/>
    <lineage>
        <taxon>Bacteria</taxon>
        <taxon>Pseudomonadati</taxon>
        <taxon>Pseudomonadota</taxon>
        <taxon>Gammaproteobacteria</taxon>
        <taxon>Pseudomonadales</taxon>
        <taxon>Pseudomonadaceae</taxon>
        <taxon>Pseudomonas</taxon>
    </lineage>
</organism>
<reference evidence="1 2" key="1">
    <citation type="journal article" date="2017" name="Syst. Appl. Microbiol.">
        <title>Pseudomonas caspiana sp. nov., a citrus pathogen in the Pseudomonas syringae phylogenetic group.</title>
        <authorList>
            <person name="Busquets A."/>
            <person name="Gomila M."/>
            <person name="Beiki F."/>
            <person name="Mulet M."/>
            <person name="Rahimian H."/>
            <person name="Garcia-Valdes E."/>
            <person name="Lalucat J."/>
        </authorList>
    </citation>
    <scope>NUCLEOTIDE SEQUENCE [LARGE SCALE GENOMIC DNA]</scope>
    <source>
        <strain evidence="1 2">FBF102</strain>
    </source>
</reference>
<name>A0A1Y3NZJ8_9PSED</name>
<keyword evidence="2" id="KW-1185">Reference proteome</keyword>
<protein>
    <submittedName>
        <fullName evidence="1">Uncharacterized protein</fullName>
    </submittedName>
</protein>
<dbReference type="RefSeq" id="WP_087268910.1">
    <property type="nucleotide sequence ID" value="NZ_JBJGBV010000013.1"/>
</dbReference>
<evidence type="ECO:0000313" key="2">
    <source>
        <dbReference type="Proteomes" id="UP000195440"/>
    </source>
</evidence>
<sequence length="686" mass="76870">MSTTVTVPADIDQLASELADLVDAVSQPRLLSPFAFIDDFIRTAVKHSTMYEPHKALVTSNMKINVEYTDSRHSGLIGVSPPLPKIATFELHQIVTDFFRHDLKDATRLRIRWPPAFTPDLRDLFDTVNLQERYINEVEAHFNRPNVKELSLLLTRHELDSIIRRYLEHRASAEALIALANDYLSGWIEPRLVQFEGTSRVKLERALFLPTPEYYEDQTVQGLLVFLGNDPQQKSVYEIPRDFDQFRALIERNAALRNKVLARIPLYQRLKPGNDEVKYVRRFETKYYWVAPITFHASPDIANALFDLSYQRLLSDIDTLVSTDTERLADSALEFSGYLLAGLSLGITLPVSVSLVPIRLVAAFLLGIASAATDAVRAELEDLPEVAADLYRAAIISALAEVIGPLVLKVVGKGLSALARTQLAQRLKVILNTKKLPSSATPYLIDALERSKHSAKMRSLELKLNADFKKGPQTTQLWVENQGRFSQQFIEPYDITVYRGFVFRGDSRTPDIIFEKGFRLRTAAADLQKDLHQATGVRGGFGGGHDALDPDGRGISTSVFYDKDHVGAFTYGGAKGGHTYLVDARQLDGYHLYANDFAARYPQSPRLDLAPVEINYATDIPASAIVGAYDKNGLFIPNLDGLRRTARINQARLERELTKRTFNRAIPKTGPDEARLGIEATLRLFS</sequence>
<dbReference type="Proteomes" id="UP000195440">
    <property type="component" value="Unassembled WGS sequence"/>
</dbReference>
<proteinExistence type="predicted"/>
<dbReference type="EMBL" id="LOHF01000012">
    <property type="protein sequence ID" value="OUM72995.1"/>
    <property type="molecule type" value="Genomic_DNA"/>
</dbReference>
<gene>
    <name evidence="1" type="ORF">AUC60_15005</name>
</gene>
<dbReference type="Gene3D" id="3.90.210.10">
    <property type="entry name" value="Heat-Labile Enterotoxin, subunit A"/>
    <property type="match status" value="1"/>
</dbReference>
<dbReference type="AlphaFoldDB" id="A0A1Y3NZJ8"/>
<accession>A0A1Y3NZJ8</accession>
<dbReference type="OrthoDB" id="6732829at2"/>
<dbReference type="SUPFAM" id="SSF56399">
    <property type="entry name" value="ADP-ribosylation"/>
    <property type="match status" value="1"/>
</dbReference>